<dbReference type="PANTHER" id="PTHR43205">
    <property type="entry name" value="PROSTAGLANDIN REDUCTASE"/>
    <property type="match status" value="1"/>
</dbReference>
<dbReference type="InterPro" id="IPR036291">
    <property type="entry name" value="NAD(P)-bd_dom_sf"/>
</dbReference>
<dbReference type="InterPro" id="IPR011032">
    <property type="entry name" value="GroES-like_sf"/>
</dbReference>
<accession>A0ABP9PA01</accession>
<protein>
    <submittedName>
        <fullName evidence="3">NADP-dependent oxidoreductase</fullName>
    </submittedName>
</protein>
<dbReference type="InterPro" id="IPR013149">
    <property type="entry name" value="ADH-like_C"/>
</dbReference>
<dbReference type="SMART" id="SM00829">
    <property type="entry name" value="PKS_ER"/>
    <property type="match status" value="1"/>
</dbReference>
<dbReference type="Pfam" id="PF00107">
    <property type="entry name" value="ADH_zinc_N"/>
    <property type="match status" value="1"/>
</dbReference>
<dbReference type="EMBL" id="BAABJO010000066">
    <property type="protein sequence ID" value="GAA5142981.1"/>
    <property type="molecule type" value="Genomic_DNA"/>
</dbReference>
<dbReference type="InterPro" id="IPR045010">
    <property type="entry name" value="MDR_fam"/>
</dbReference>
<dbReference type="Gene3D" id="3.90.180.10">
    <property type="entry name" value="Medium-chain alcohol dehydrogenases, catalytic domain"/>
    <property type="match status" value="1"/>
</dbReference>
<sequence>MSTTPDVLGPVTHQRTNRAFRLRRRPNGPATADDLTLVTEPIAPLREGQALARTLFLSIDPASRIWMGHDRPFMPAVPIGAVMRGLGVCQIVASRRADMDVGDLVAGFTGWQEYCVVDDATLDAPLSVLPSPPPAPPSAFVGVLGHTGISAYLGIDFLDPQPGQTVVVSAAAGAVGSVAGQLAKERGARVVGIAGGPEKSRHVVEDLGFDACIDHRAADWQAQLDAATPDGVDLDFENVGGEIMDHILMRMNLHARVFVCGLIAHYNAGDRDTWRGLVNFDQVQMQRVTLCGFIVTDHLDRWPEAINYLAARLATGRLRNEETVLEGLDAAPAALDRIFSGAEIGKIVLHIADPA</sequence>
<evidence type="ECO:0000259" key="2">
    <source>
        <dbReference type="SMART" id="SM00829"/>
    </source>
</evidence>
<dbReference type="Gene3D" id="3.40.50.720">
    <property type="entry name" value="NAD(P)-binding Rossmann-like Domain"/>
    <property type="match status" value="1"/>
</dbReference>
<keyword evidence="1" id="KW-0560">Oxidoreductase</keyword>
<proteinExistence type="predicted"/>
<dbReference type="SUPFAM" id="SSF51735">
    <property type="entry name" value="NAD(P)-binding Rossmann-fold domains"/>
    <property type="match status" value="1"/>
</dbReference>
<dbReference type="Pfam" id="PF16884">
    <property type="entry name" value="ADH_N_2"/>
    <property type="match status" value="1"/>
</dbReference>
<name>A0ABP9PA01_9PSEU</name>
<organism evidence="3 4">
    <name type="scientific">Pseudonocardia adelaidensis</name>
    <dbReference type="NCBI Taxonomy" id="648754"/>
    <lineage>
        <taxon>Bacteria</taxon>
        <taxon>Bacillati</taxon>
        <taxon>Actinomycetota</taxon>
        <taxon>Actinomycetes</taxon>
        <taxon>Pseudonocardiales</taxon>
        <taxon>Pseudonocardiaceae</taxon>
        <taxon>Pseudonocardia</taxon>
    </lineage>
</organism>
<evidence type="ECO:0000256" key="1">
    <source>
        <dbReference type="ARBA" id="ARBA00023002"/>
    </source>
</evidence>
<reference evidence="4" key="1">
    <citation type="journal article" date="2019" name="Int. J. Syst. Evol. Microbiol.">
        <title>The Global Catalogue of Microorganisms (GCM) 10K type strain sequencing project: providing services to taxonomists for standard genome sequencing and annotation.</title>
        <authorList>
            <consortium name="The Broad Institute Genomics Platform"/>
            <consortium name="The Broad Institute Genome Sequencing Center for Infectious Disease"/>
            <person name="Wu L."/>
            <person name="Ma J."/>
        </authorList>
    </citation>
    <scope>NUCLEOTIDE SEQUENCE [LARGE SCALE GENOMIC DNA]</scope>
    <source>
        <strain evidence="4">JCM 18302</strain>
    </source>
</reference>
<evidence type="ECO:0000313" key="3">
    <source>
        <dbReference type="EMBL" id="GAA5142981.1"/>
    </source>
</evidence>
<dbReference type="SUPFAM" id="SSF50129">
    <property type="entry name" value="GroES-like"/>
    <property type="match status" value="1"/>
</dbReference>
<dbReference type="RefSeq" id="WP_345613578.1">
    <property type="nucleotide sequence ID" value="NZ_BAABJO010000066.1"/>
</dbReference>
<dbReference type="PANTHER" id="PTHR43205:SF7">
    <property type="entry name" value="PROSTAGLANDIN REDUCTASE 1"/>
    <property type="match status" value="1"/>
</dbReference>
<comment type="caution">
    <text evidence="3">The sequence shown here is derived from an EMBL/GenBank/DDBJ whole genome shotgun (WGS) entry which is preliminary data.</text>
</comment>
<gene>
    <name evidence="3" type="ORF">GCM10023320_83850</name>
</gene>
<keyword evidence="4" id="KW-1185">Reference proteome</keyword>
<dbReference type="Proteomes" id="UP001500804">
    <property type="component" value="Unassembled WGS sequence"/>
</dbReference>
<feature type="domain" description="Enoyl reductase (ER)" evidence="2">
    <location>
        <begin position="30"/>
        <end position="349"/>
    </location>
</feature>
<evidence type="ECO:0000313" key="4">
    <source>
        <dbReference type="Proteomes" id="UP001500804"/>
    </source>
</evidence>
<dbReference type="InterPro" id="IPR041694">
    <property type="entry name" value="ADH_N_2"/>
</dbReference>
<dbReference type="InterPro" id="IPR020843">
    <property type="entry name" value="ER"/>
</dbReference>
<dbReference type="CDD" id="cd05288">
    <property type="entry name" value="PGDH"/>
    <property type="match status" value="1"/>
</dbReference>